<dbReference type="Proteomes" id="UP000261500">
    <property type="component" value="Unplaced"/>
</dbReference>
<organism evidence="8 9">
    <name type="scientific">Poecilia latipinna</name>
    <name type="common">sailfin molly</name>
    <dbReference type="NCBI Taxonomy" id="48699"/>
    <lineage>
        <taxon>Eukaryota</taxon>
        <taxon>Metazoa</taxon>
        <taxon>Chordata</taxon>
        <taxon>Craniata</taxon>
        <taxon>Vertebrata</taxon>
        <taxon>Euteleostomi</taxon>
        <taxon>Actinopterygii</taxon>
        <taxon>Neopterygii</taxon>
        <taxon>Teleostei</taxon>
        <taxon>Neoteleostei</taxon>
        <taxon>Acanthomorphata</taxon>
        <taxon>Ovalentaria</taxon>
        <taxon>Atherinomorphae</taxon>
        <taxon>Cyprinodontiformes</taxon>
        <taxon>Poeciliidae</taxon>
        <taxon>Poeciliinae</taxon>
        <taxon>Poecilia</taxon>
    </lineage>
</organism>
<proteinExistence type="inferred from homology"/>
<dbReference type="InterPro" id="IPR013758">
    <property type="entry name" value="Topo_IIA_A/C_ab"/>
</dbReference>
<feature type="region of interest" description="Disordered" evidence="6">
    <location>
        <begin position="283"/>
        <end position="308"/>
    </location>
</feature>
<dbReference type="AlphaFoldDB" id="A0A3B3W0A4"/>
<evidence type="ECO:0000313" key="8">
    <source>
        <dbReference type="Ensembl" id="ENSPLAP00000030374.1"/>
    </source>
</evidence>
<protein>
    <submittedName>
        <fullName evidence="8">DNA topoisomerase II alpha</fullName>
    </submittedName>
</protein>
<dbReference type="GO" id="GO:0000712">
    <property type="term" value="P:resolution of meiotic recombination intermediates"/>
    <property type="evidence" value="ECO:0007669"/>
    <property type="project" value="TreeGrafter"/>
</dbReference>
<dbReference type="FunFam" id="3.30.1360.40:FF:000003">
    <property type="entry name" value="DNA topoisomerase 2"/>
    <property type="match status" value="1"/>
</dbReference>
<evidence type="ECO:0000256" key="2">
    <source>
        <dbReference type="ARBA" id="ARBA00004642"/>
    </source>
</evidence>
<keyword evidence="4 5" id="KW-0238">DNA-binding</keyword>
<dbReference type="FunFam" id="1.10.268.10:FF:000002">
    <property type="entry name" value="DNA topoisomerase 2"/>
    <property type="match status" value="1"/>
</dbReference>
<sequence>MITFFFPLARLVFPAVDDNLLKYNYDDNQRVEPEWYIPIIPTVLINGSEGIGTGWASKIPNYDIREIISNIHRMLNGQEPLPMLPNYKNFRGTIEQVMDNQYMNSGEVAIIDSTTIEISELPVKTWTQAYKENVLEPMLNGTEKVPPLITNYKDYHTDTTVRFVIKMSEEKLREAEAAGLHKVFKLQSPLTCNSMVLFDHVGSLKKYESVQDILKDFFELRMKYYVLRKDWLAGMLGAESAKLSNQARFILEKIQGTLVIENKPKKELIRMLQKMGYDSDPVKAWKQAQEKDEEEEGAEKEDDSGPDYNYLLSMPMWFLTKEKKEELCRQRDAKMTELNTLKKKSPEDLWREDLAAFSEELEVFLPAPSHE</sequence>
<dbReference type="InterPro" id="IPR013760">
    <property type="entry name" value="Topo_IIA-like_dom_sf"/>
</dbReference>
<dbReference type="GO" id="GO:0005524">
    <property type="term" value="F:ATP binding"/>
    <property type="evidence" value="ECO:0007669"/>
    <property type="project" value="InterPro"/>
</dbReference>
<comment type="caution">
    <text evidence="5">Lacks conserved residue(s) required for the propagation of feature annotation.</text>
</comment>
<evidence type="ECO:0000259" key="7">
    <source>
        <dbReference type="PROSITE" id="PS52040"/>
    </source>
</evidence>
<dbReference type="PROSITE" id="PS52040">
    <property type="entry name" value="TOPO_IIA"/>
    <property type="match status" value="1"/>
</dbReference>
<accession>A0A3B3W0A4</accession>
<evidence type="ECO:0000256" key="5">
    <source>
        <dbReference type="PROSITE-ProRule" id="PRU01384"/>
    </source>
</evidence>
<name>A0A3B3W0A4_9TELE</name>
<evidence type="ECO:0000256" key="6">
    <source>
        <dbReference type="SAM" id="MobiDB-lite"/>
    </source>
</evidence>
<evidence type="ECO:0000256" key="3">
    <source>
        <dbReference type="ARBA" id="ARBA00011080"/>
    </source>
</evidence>
<dbReference type="Ensembl" id="ENSPLAT00000026205.1">
    <property type="protein sequence ID" value="ENSPLAP00000030374.1"/>
    <property type="gene ID" value="ENSPLAG00000021950.1"/>
</dbReference>
<evidence type="ECO:0000256" key="1">
    <source>
        <dbReference type="ARBA" id="ARBA00004604"/>
    </source>
</evidence>
<dbReference type="SUPFAM" id="SSF56719">
    <property type="entry name" value="Type II DNA topoisomerase"/>
    <property type="match status" value="1"/>
</dbReference>
<reference evidence="8" key="2">
    <citation type="submission" date="2025-09" db="UniProtKB">
        <authorList>
            <consortium name="Ensembl"/>
        </authorList>
    </citation>
    <scope>IDENTIFICATION</scope>
</reference>
<evidence type="ECO:0000256" key="4">
    <source>
        <dbReference type="ARBA" id="ARBA00023125"/>
    </source>
</evidence>
<feature type="compositionally biased region" description="Acidic residues" evidence="6">
    <location>
        <begin position="291"/>
        <end position="305"/>
    </location>
</feature>
<dbReference type="GO" id="GO:0003677">
    <property type="term" value="F:DNA binding"/>
    <property type="evidence" value="ECO:0007669"/>
    <property type="project" value="UniProtKB-UniRule"/>
</dbReference>
<dbReference type="PRINTS" id="PR01158">
    <property type="entry name" value="TOPISMRASEII"/>
</dbReference>
<evidence type="ECO:0000313" key="9">
    <source>
        <dbReference type="Proteomes" id="UP000261500"/>
    </source>
</evidence>
<dbReference type="GO" id="GO:0005737">
    <property type="term" value="C:cytoplasm"/>
    <property type="evidence" value="ECO:0007669"/>
    <property type="project" value="UniProtKB-SubCell"/>
</dbReference>
<reference evidence="8" key="1">
    <citation type="submission" date="2025-08" db="UniProtKB">
        <authorList>
            <consortium name="Ensembl"/>
        </authorList>
    </citation>
    <scope>IDENTIFICATION</scope>
</reference>
<dbReference type="InterPro" id="IPR013757">
    <property type="entry name" value="Topo_IIA_A_a_sf"/>
</dbReference>
<dbReference type="InterPro" id="IPR002205">
    <property type="entry name" value="Topo_IIA_dom_A"/>
</dbReference>
<dbReference type="GO" id="GO:0000819">
    <property type="term" value="P:sister chromatid segregation"/>
    <property type="evidence" value="ECO:0007669"/>
    <property type="project" value="TreeGrafter"/>
</dbReference>
<dbReference type="Pfam" id="PF00521">
    <property type="entry name" value="DNA_topoisoIV"/>
    <property type="match status" value="1"/>
</dbReference>
<dbReference type="GeneTree" id="ENSGT00940000157539"/>
<dbReference type="GO" id="GO:0006265">
    <property type="term" value="P:DNA topological change"/>
    <property type="evidence" value="ECO:0007669"/>
    <property type="project" value="InterPro"/>
</dbReference>
<dbReference type="GO" id="GO:0005730">
    <property type="term" value="C:nucleolus"/>
    <property type="evidence" value="ECO:0007669"/>
    <property type="project" value="UniProtKB-SubCell"/>
</dbReference>
<dbReference type="InterPro" id="IPR001154">
    <property type="entry name" value="TopoII_euk"/>
</dbReference>
<dbReference type="Gene3D" id="3.90.199.10">
    <property type="entry name" value="Topoisomerase II, domain 5"/>
    <property type="match status" value="1"/>
</dbReference>
<comment type="subcellular location">
    <subcellularLocation>
        <location evidence="1">Nucleus</location>
        <location evidence="1">Nucleolus</location>
    </subcellularLocation>
    <subcellularLocation>
        <location evidence="2">Nucleus</location>
        <location evidence="2">Nucleoplasm</location>
    </subcellularLocation>
</comment>
<dbReference type="SMART" id="SM00434">
    <property type="entry name" value="TOP4c"/>
    <property type="match status" value="1"/>
</dbReference>
<dbReference type="Gene3D" id="1.10.268.10">
    <property type="entry name" value="Topoisomerase, domain 3"/>
    <property type="match status" value="1"/>
</dbReference>
<dbReference type="GO" id="GO:0005654">
    <property type="term" value="C:nucleoplasm"/>
    <property type="evidence" value="ECO:0007669"/>
    <property type="project" value="UniProtKB-SubCell"/>
</dbReference>
<keyword evidence="9" id="KW-1185">Reference proteome</keyword>
<comment type="similarity">
    <text evidence="3">Belongs to the type II topoisomerase family.</text>
</comment>
<dbReference type="GO" id="GO:0003918">
    <property type="term" value="F:DNA topoisomerase type II (double strand cut, ATP-hydrolyzing) activity"/>
    <property type="evidence" value="ECO:0007669"/>
    <property type="project" value="InterPro"/>
</dbReference>
<dbReference type="Gene3D" id="3.30.1360.40">
    <property type="match status" value="1"/>
</dbReference>
<feature type="domain" description="Topo IIA-type catalytic" evidence="7">
    <location>
        <begin position="1"/>
        <end position="354"/>
    </location>
</feature>